<evidence type="ECO:0000313" key="3">
    <source>
        <dbReference type="Proteomes" id="UP000198611"/>
    </source>
</evidence>
<feature type="signal peptide" evidence="1">
    <location>
        <begin position="1"/>
        <end position="34"/>
    </location>
</feature>
<gene>
    <name evidence="2" type="ORF">SAMN05660831_00038</name>
</gene>
<evidence type="ECO:0008006" key="4">
    <source>
        <dbReference type="Google" id="ProtNLM"/>
    </source>
</evidence>
<reference evidence="2 3" key="1">
    <citation type="submission" date="2016-10" db="EMBL/GenBank/DDBJ databases">
        <authorList>
            <person name="de Groot N.N."/>
        </authorList>
    </citation>
    <scope>NUCLEOTIDE SEQUENCE [LARGE SCALE GENOMIC DNA]</scope>
    <source>
        <strain evidence="2 3">HL3</strain>
    </source>
</reference>
<keyword evidence="1" id="KW-0732">Signal</keyword>
<evidence type="ECO:0000313" key="2">
    <source>
        <dbReference type="EMBL" id="SFC90681.1"/>
    </source>
</evidence>
<dbReference type="RefSeq" id="WP_093426742.1">
    <property type="nucleotide sequence ID" value="NZ_FOMJ01000001.1"/>
</dbReference>
<proteinExistence type="predicted"/>
<dbReference type="STRING" id="1123397.SAMN05660831_00038"/>
<feature type="chain" id="PRO_5011612068" description="Outer membrane protein beta-barrel domain-containing protein" evidence="1">
    <location>
        <begin position="35"/>
        <end position="228"/>
    </location>
</feature>
<keyword evidence="3" id="KW-1185">Reference proteome</keyword>
<dbReference type="Proteomes" id="UP000198611">
    <property type="component" value="Unassembled WGS sequence"/>
</dbReference>
<protein>
    <recommendedName>
        <fullName evidence="4">Outer membrane protein beta-barrel domain-containing protein</fullName>
    </recommendedName>
</protein>
<organism evidence="2 3">
    <name type="scientific">Thiohalospira halophila DSM 15071</name>
    <dbReference type="NCBI Taxonomy" id="1123397"/>
    <lineage>
        <taxon>Bacteria</taxon>
        <taxon>Pseudomonadati</taxon>
        <taxon>Pseudomonadota</taxon>
        <taxon>Gammaproteobacteria</taxon>
        <taxon>Thiohalospirales</taxon>
        <taxon>Thiohalospiraceae</taxon>
        <taxon>Thiohalospira</taxon>
    </lineage>
</organism>
<evidence type="ECO:0000256" key="1">
    <source>
        <dbReference type="SAM" id="SignalP"/>
    </source>
</evidence>
<sequence length="228" mass="24747">MDTDDHRPTLMTRPGPAAWTLGTAAAVLSLSASAADLEGAYDWMARTGESPTGYWAPELTITASQRDDERGGQVRLEQLSSRASLETTVSLANVPLAGGSWRHGRMGAALGFAPTFRLHWRPVAAGVVVESRDRPQAIEVEGEAMTLEETGNGLWLGTEVRFRVNQRLRVDGAVHQVELGARSGLMAETGVSFALYRNRVALWGSQVLADDELGPLDDTTRFGVRLRF</sequence>
<accession>A0A1I1MZ49</accession>
<dbReference type="AlphaFoldDB" id="A0A1I1MZ49"/>
<dbReference type="EMBL" id="FOMJ01000001">
    <property type="protein sequence ID" value="SFC90681.1"/>
    <property type="molecule type" value="Genomic_DNA"/>
</dbReference>
<name>A0A1I1MZ49_9GAMM</name>